<protein>
    <submittedName>
        <fullName evidence="7">WD_REPEATS_REGION domain-containing protein</fullName>
    </submittedName>
</protein>
<dbReference type="InterPro" id="IPR001680">
    <property type="entry name" value="WD40_rpt"/>
</dbReference>
<keyword evidence="3" id="KW-0647">Proteasome</keyword>
<dbReference type="AlphaFoldDB" id="A0A0N5ABX9"/>
<dbReference type="SMART" id="SM00320">
    <property type="entry name" value="WD40"/>
    <property type="match status" value="5"/>
</dbReference>
<reference evidence="7" key="1">
    <citation type="submission" date="2017-02" db="UniProtKB">
        <authorList>
            <consortium name="WormBaseParasite"/>
        </authorList>
    </citation>
    <scope>IDENTIFICATION</scope>
</reference>
<evidence type="ECO:0000256" key="5">
    <source>
        <dbReference type="PROSITE-ProRule" id="PRU00221"/>
    </source>
</evidence>
<dbReference type="InterPro" id="IPR051179">
    <property type="entry name" value="WD_repeat_multifunction"/>
</dbReference>
<dbReference type="WBParaSite" id="SMUV_0000165501-mRNA-1">
    <property type="protein sequence ID" value="SMUV_0000165501-mRNA-1"/>
    <property type="gene ID" value="SMUV_0000165501"/>
</dbReference>
<evidence type="ECO:0000313" key="7">
    <source>
        <dbReference type="WBParaSite" id="SMUV_0000165501-mRNA-1"/>
    </source>
</evidence>
<name>A0A0N5ABX9_9BILA</name>
<dbReference type="SUPFAM" id="SSF50978">
    <property type="entry name" value="WD40 repeat-like"/>
    <property type="match status" value="1"/>
</dbReference>
<keyword evidence="2" id="KW-0677">Repeat</keyword>
<organism evidence="6 7">
    <name type="scientific">Syphacia muris</name>
    <dbReference type="NCBI Taxonomy" id="451379"/>
    <lineage>
        <taxon>Eukaryota</taxon>
        <taxon>Metazoa</taxon>
        <taxon>Ecdysozoa</taxon>
        <taxon>Nematoda</taxon>
        <taxon>Chromadorea</taxon>
        <taxon>Rhabditida</taxon>
        <taxon>Spirurina</taxon>
        <taxon>Oxyuridomorpha</taxon>
        <taxon>Oxyuroidea</taxon>
        <taxon>Oxyuridae</taxon>
        <taxon>Syphacia</taxon>
    </lineage>
</organism>
<keyword evidence="6" id="KW-1185">Reference proteome</keyword>
<dbReference type="Pfam" id="PF00400">
    <property type="entry name" value="WD40"/>
    <property type="match status" value="3"/>
</dbReference>
<feature type="repeat" description="WD" evidence="5">
    <location>
        <begin position="105"/>
        <end position="146"/>
    </location>
</feature>
<dbReference type="PANTHER" id="PTHR19857">
    <property type="entry name" value="MITOCHONDRIAL DIVISION PROTEIN 1-RELATED"/>
    <property type="match status" value="1"/>
</dbReference>
<sequence length="536" mass="60251">MTDCFPEGDFTKEIAIFMDHDWFSVIGSATDTISVVANLEESGTKEVGQILTRNGRIISDCNTDWDDSIPNPYPDMHIKKLEKHQICIGYGGYETTFVGPMVSFNEVHDSTILSCDVNSTGSLVVSSACDGSVKVWNSQYGGLIKKFDFNGNIDVNKVRFFPSGLVVLACGDDMSVRVFSVETGLCHRTFLGHIRSVNDVGFIGVGREVLSIASDGTVKMWSVGSSECLHTFHINQRRLYALDVCRITNTESVLCGIAGEDGGSILDLRCGEIIPFLYTRTDKFMAVAFDNEHNVYLGSERGAIFNYDIRNRKAVGIFQTLRSDIMHFSKITNDMLFTSFRDGSVCAYEKSLKHRPPIMCFSGSDCDPVFDFSIYNDSYLYACCRDRAVRKYEIPLKSWEPKPIADYPSVAEDLFLFHSCITVERFRFGELSKADSKHTAVHEFSAVCQSLGFLCAQILVTVQLRSHFYFLFLHQIVPALASRVFCALRVVYNCLSYESFILCTCVIRDSRHYQFKHYADLDDITLGPAAYHYLIA</sequence>
<evidence type="ECO:0000256" key="2">
    <source>
        <dbReference type="ARBA" id="ARBA00022737"/>
    </source>
</evidence>
<proteinExistence type="inferred from homology"/>
<dbReference type="InterPro" id="IPR015943">
    <property type="entry name" value="WD40/YVTN_repeat-like_dom_sf"/>
</dbReference>
<dbReference type="PROSITE" id="PS50294">
    <property type="entry name" value="WD_REPEATS_REGION"/>
    <property type="match status" value="2"/>
</dbReference>
<evidence type="ECO:0000256" key="3">
    <source>
        <dbReference type="ARBA" id="ARBA00022942"/>
    </source>
</evidence>
<evidence type="ECO:0000313" key="6">
    <source>
        <dbReference type="Proteomes" id="UP000046393"/>
    </source>
</evidence>
<dbReference type="PROSITE" id="PS50082">
    <property type="entry name" value="WD_REPEATS_2"/>
    <property type="match status" value="2"/>
</dbReference>
<evidence type="ECO:0000256" key="1">
    <source>
        <dbReference type="ARBA" id="ARBA00022574"/>
    </source>
</evidence>
<evidence type="ECO:0000256" key="4">
    <source>
        <dbReference type="ARBA" id="ARBA00038321"/>
    </source>
</evidence>
<feature type="repeat" description="WD" evidence="5">
    <location>
        <begin position="190"/>
        <end position="231"/>
    </location>
</feature>
<dbReference type="InterPro" id="IPR036322">
    <property type="entry name" value="WD40_repeat_dom_sf"/>
</dbReference>
<dbReference type="Gene3D" id="2.130.10.10">
    <property type="entry name" value="YVTN repeat-like/Quinoprotein amine dehydrogenase"/>
    <property type="match status" value="2"/>
</dbReference>
<dbReference type="GO" id="GO:0000502">
    <property type="term" value="C:proteasome complex"/>
    <property type="evidence" value="ECO:0007669"/>
    <property type="project" value="UniProtKB-KW"/>
</dbReference>
<dbReference type="Proteomes" id="UP000046393">
    <property type="component" value="Unplaced"/>
</dbReference>
<dbReference type="STRING" id="451379.A0A0N5ABX9"/>
<accession>A0A0N5ABX9</accession>
<dbReference type="PANTHER" id="PTHR19857:SF19">
    <property type="entry name" value="26S PROTEASOME REGULATORY SUBUNIT RPN14"/>
    <property type="match status" value="1"/>
</dbReference>
<comment type="similarity">
    <text evidence="4">Belongs to the WD repeat PAAF1/RPN14 family.</text>
</comment>
<keyword evidence="1 5" id="KW-0853">WD repeat</keyword>